<sequence length="416" mass="47080">MSKKAVVFHLGCKVNRYESDRILADLRAAGYEVSETMGYADLYIVNTCAVTAEAERKSRQVLSRFRRFNPDAPIMVTGCAAQKNPAFFENSNVSYLGGTAGKAELARHIGTRYREDLTLPRQYEDSATVARGNRTRSFLKVQDGCDRYCSYCVIPYLRGPSRSRPIANAVEEFERLAESSEEIVITGINLSRYGSDTGESLARLIRALGQFDVRVRLGSFYVEGVDAELLDALFGLKRFCPHFHLSLQHGDDEVLRSMNRKYTAEQYAEKVDLIRSYDRLATMTTDFIVGYPTETEEAFERGKAFLQEIGFADVHIFPFSPREGTAAAKLKTLSQDVVKARVKELEPLKQSLKSRYLQQLIGVRQEVLFEEDKGDGTREGYGRYYVRCRAQTDRNIAWMQATAVNGEILQGEIVYE</sequence>
<evidence type="ECO:0000256" key="6">
    <source>
        <dbReference type="ARBA" id="ARBA00023004"/>
    </source>
</evidence>
<dbReference type="InterPro" id="IPR038135">
    <property type="entry name" value="Methylthiotransferase_N_sf"/>
</dbReference>
<dbReference type="PANTHER" id="PTHR11918:SF45">
    <property type="entry name" value="THREONYLCARBAMOYLADENOSINE TRNA METHYLTHIOTRANSFERASE"/>
    <property type="match status" value="1"/>
</dbReference>
<dbReference type="GO" id="GO:0051539">
    <property type="term" value="F:4 iron, 4 sulfur cluster binding"/>
    <property type="evidence" value="ECO:0007669"/>
    <property type="project" value="UniProtKB-KW"/>
</dbReference>
<keyword evidence="5" id="KW-0479">Metal-binding</keyword>
<evidence type="ECO:0000259" key="9">
    <source>
        <dbReference type="PROSITE" id="PS51918"/>
    </source>
</evidence>
<reference evidence="10" key="1">
    <citation type="submission" date="2020-10" db="EMBL/GenBank/DDBJ databases">
        <authorList>
            <person name="Gilroy R."/>
        </authorList>
    </citation>
    <scope>NUCLEOTIDE SEQUENCE</scope>
    <source>
        <strain evidence="10">23406</strain>
    </source>
</reference>
<dbReference type="PROSITE" id="PS01278">
    <property type="entry name" value="MTTASE_RADICAL"/>
    <property type="match status" value="1"/>
</dbReference>
<dbReference type="InterPro" id="IPR007197">
    <property type="entry name" value="rSAM"/>
</dbReference>
<dbReference type="InterPro" id="IPR023404">
    <property type="entry name" value="rSAM_horseshoe"/>
</dbReference>
<comment type="caution">
    <text evidence="10">The sequence shown here is derived from an EMBL/GenBank/DDBJ whole genome shotgun (WGS) entry which is preliminary data.</text>
</comment>
<keyword evidence="3" id="KW-0808">Transferase</keyword>
<dbReference type="Pfam" id="PF00919">
    <property type="entry name" value="UPF0004"/>
    <property type="match status" value="1"/>
</dbReference>
<evidence type="ECO:0000313" key="10">
    <source>
        <dbReference type="EMBL" id="HIV00720.1"/>
    </source>
</evidence>
<dbReference type="GO" id="GO:0046872">
    <property type="term" value="F:metal ion binding"/>
    <property type="evidence" value="ECO:0007669"/>
    <property type="project" value="UniProtKB-KW"/>
</dbReference>
<evidence type="ECO:0000313" key="11">
    <source>
        <dbReference type="Proteomes" id="UP000886891"/>
    </source>
</evidence>
<dbReference type="InterPro" id="IPR006467">
    <property type="entry name" value="MiaB-like_bact"/>
</dbReference>
<keyword evidence="7" id="KW-0411">Iron-sulfur</keyword>
<dbReference type="GO" id="GO:0035598">
    <property type="term" value="F:tRNA (N(6)-L-threonylcarbamoyladenosine(37)-C(2))-methylthiotransferase activity"/>
    <property type="evidence" value="ECO:0007669"/>
    <property type="project" value="TreeGrafter"/>
</dbReference>
<dbReference type="NCBIfam" id="TIGR01579">
    <property type="entry name" value="MiaB-like-C"/>
    <property type="match status" value="1"/>
</dbReference>
<dbReference type="PROSITE" id="PS51449">
    <property type="entry name" value="MTTASE_N"/>
    <property type="match status" value="1"/>
</dbReference>
<dbReference type="InterPro" id="IPR013848">
    <property type="entry name" value="Methylthiotransferase_N"/>
</dbReference>
<protein>
    <submittedName>
        <fullName evidence="10">tRNA (N(6)-L-threonylcarbamoyladenosine(37)-C(2))-methylthiotransferase MtaB</fullName>
    </submittedName>
</protein>
<dbReference type="NCBIfam" id="TIGR00089">
    <property type="entry name" value="MiaB/RimO family radical SAM methylthiotransferase"/>
    <property type="match status" value="1"/>
</dbReference>
<evidence type="ECO:0000256" key="2">
    <source>
        <dbReference type="ARBA" id="ARBA00022485"/>
    </source>
</evidence>
<dbReference type="Gene3D" id="3.80.30.20">
    <property type="entry name" value="tm_1862 like domain"/>
    <property type="match status" value="1"/>
</dbReference>
<feature type="domain" description="Radical SAM core" evidence="9">
    <location>
        <begin position="131"/>
        <end position="355"/>
    </location>
</feature>
<evidence type="ECO:0000256" key="1">
    <source>
        <dbReference type="ARBA" id="ARBA00001966"/>
    </source>
</evidence>
<dbReference type="SMART" id="SM00729">
    <property type="entry name" value="Elp3"/>
    <property type="match status" value="1"/>
</dbReference>
<dbReference type="SFLD" id="SFLDG01082">
    <property type="entry name" value="B12-binding_domain_containing"/>
    <property type="match status" value="1"/>
</dbReference>
<keyword evidence="2" id="KW-0004">4Fe-4S</keyword>
<dbReference type="InterPro" id="IPR005839">
    <property type="entry name" value="Methylthiotransferase"/>
</dbReference>
<dbReference type="Proteomes" id="UP000886891">
    <property type="component" value="Unassembled WGS sequence"/>
</dbReference>
<evidence type="ECO:0000259" key="8">
    <source>
        <dbReference type="PROSITE" id="PS51449"/>
    </source>
</evidence>
<dbReference type="AlphaFoldDB" id="A0A9D1NCW3"/>
<keyword evidence="6" id="KW-0408">Iron</keyword>
<accession>A0A9D1NCW3</accession>
<dbReference type="PANTHER" id="PTHR11918">
    <property type="entry name" value="RADICAL SAM PROTEINS"/>
    <property type="match status" value="1"/>
</dbReference>
<dbReference type="PROSITE" id="PS51918">
    <property type="entry name" value="RADICAL_SAM"/>
    <property type="match status" value="1"/>
</dbReference>
<comment type="cofactor">
    <cofactor evidence="1">
        <name>[4Fe-4S] cluster</name>
        <dbReference type="ChEBI" id="CHEBI:49883"/>
    </cofactor>
</comment>
<evidence type="ECO:0000256" key="7">
    <source>
        <dbReference type="ARBA" id="ARBA00023014"/>
    </source>
</evidence>
<keyword evidence="4" id="KW-0949">S-adenosyl-L-methionine</keyword>
<organism evidence="10 11">
    <name type="scientific">Candidatus Stercoripulliclostridium merdipullorum</name>
    <dbReference type="NCBI Taxonomy" id="2840952"/>
    <lineage>
        <taxon>Bacteria</taxon>
        <taxon>Bacillati</taxon>
        <taxon>Bacillota</taxon>
        <taxon>Clostridia</taxon>
        <taxon>Eubacteriales</taxon>
        <taxon>Candidatus Stercoripulliclostridium</taxon>
    </lineage>
</organism>
<proteinExistence type="predicted"/>
<dbReference type="CDD" id="cd01335">
    <property type="entry name" value="Radical_SAM"/>
    <property type="match status" value="1"/>
</dbReference>
<dbReference type="InterPro" id="IPR006638">
    <property type="entry name" value="Elp3/MiaA/NifB-like_rSAM"/>
</dbReference>
<dbReference type="EMBL" id="DVOH01000052">
    <property type="protein sequence ID" value="HIV00720.1"/>
    <property type="molecule type" value="Genomic_DNA"/>
</dbReference>
<evidence type="ECO:0000256" key="5">
    <source>
        <dbReference type="ARBA" id="ARBA00022723"/>
    </source>
</evidence>
<dbReference type="SFLD" id="SFLDS00029">
    <property type="entry name" value="Radical_SAM"/>
    <property type="match status" value="1"/>
</dbReference>
<name>A0A9D1NCW3_9FIRM</name>
<evidence type="ECO:0000256" key="3">
    <source>
        <dbReference type="ARBA" id="ARBA00022679"/>
    </source>
</evidence>
<feature type="domain" description="MTTase N-terminal" evidence="8">
    <location>
        <begin position="3"/>
        <end position="114"/>
    </location>
</feature>
<dbReference type="Pfam" id="PF04055">
    <property type="entry name" value="Radical_SAM"/>
    <property type="match status" value="1"/>
</dbReference>
<dbReference type="InterPro" id="IPR020612">
    <property type="entry name" value="Methylthiotransferase_CS"/>
</dbReference>
<reference evidence="10" key="2">
    <citation type="journal article" date="2021" name="PeerJ">
        <title>Extensive microbial diversity within the chicken gut microbiome revealed by metagenomics and culture.</title>
        <authorList>
            <person name="Gilroy R."/>
            <person name="Ravi A."/>
            <person name="Getino M."/>
            <person name="Pursley I."/>
            <person name="Horton D.L."/>
            <person name="Alikhan N.F."/>
            <person name="Baker D."/>
            <person name="Gharbi K."/>
            <person name="Hall N."/>
            <person name="Watson M."/>
            <person name="Adriaenssens E.M."/>
            <person name="Foster-Nyarko E."/>
            <person name="Jarju S."/>
            <person name="Secka A."/>
            <person name="Antonio M."/>
            <person name="Oren A."/>
            <person name="Chaudhuri R.R."/>
            <person name="La Ragione R."/>
            <person name="Hildebrand F."/>
            <person name="Pallen M.J."/>
        </authorList>
    </citation>
    <scope>NUCLEOTIDE SEQUENCE</scope>
    <source>
        <strain evidence="10">23406</strain>
    </source>
</reference>
<dbReference type="SUPFAM" id="SSF102114">
    <property type="entry name" value="Radical SAM enzymes"/>
    <property type="match status" value="1"/>
</dbReference>
<gene>
    <name evidence="10" type="primary">mtaB</name>
    <name evidence="10" type="ORF">IAB14_06380</name>
</gene>
<evidence type="ECO:0000256" key="4">
    <source>
        <dbReference type="ARBA" id="ARBA00022691"/>
    </source>
</evidence>
<dbReference type="Gene3D" id="3.40.50.12160">
    <property type="entry name" value="Methylthiotransferase, N-terminal domain"/>
    <property type="match status" value="1"/>
</dbReference>
<dbReference type="SFLD" id="SFLDG01061">
    <property type="entry name" value="methylthiotransferase"/>
    <property type="match status" value="1"/>
</dbReference>
<dbReference type="InterPro" id="IPR058240">
    <property type="entry name" value="rSAM_sf"/>
</dbReference>